<dbReference type="Pfam" id="PF07676">
    <property type="entry name" value="PD40"/>
    <property type="match status" value="2"/>
</dbReference>
<evidence type="ECO:0000313" key="2">
    <source>
        <dbReference type="Proteomes" id="UP000612329"/>
    </source>
</evidence>
<dbReference type="SUPFAM" id="SSF82171">
    <property type="entry name" value="DPP6 N-terminal domain-like"/>
    <property type="match status" value="1"/>
</dbReference>
<organism evidence="1 2">
    <name type="scientific">Yeosuana aromativorans</name>
    <dbReference type="NCBI Taxonomy" id="288019"/>
    <lineage>
        <taxon>Bacteria</taxon>
        <taxon>Pseudomonadati</taxon>
        <taxon>Bacteroidota</taxon>
        <taxon>Flavobacteriia</taxon>
        <taxon>Flavobacteriales</taxon>
        <taxon>Flavobacteriaceae</taxon>
        <taxon>Yeosuana</taxon>
    </lineage>
</organism>
<accession>A0A8J3BIY1</accession>
<reference evidence="1" key="2">
    <citation type="submission" date="2020-09" db="EMBL/GenBank/DDBJ databases">
        <authorList>
            <person name="Sun Q."/>
            <person name="Ohkuma M."/>
        </authorList>
    </citation>
    <scope>NUCLEOTIDE SEQUENCE</scope>
    <source>
        <strain evidence="1">JCM 12862</strain>
    </source>
</reference>
<gene>
    <name evidence="1" type="ORF">GCM10007962_18900</name>
</gene>
<proteinExistence type="predicted"/>
<dbReference type="Gene3D" id="2.120.10.30">
    <property type="entry name" value="TolB, C-terminal domain"/>
    <property type="match status" value="1"/>
</dbReference>
<comment type="caution">
    <text evidence="1">The sequence shown here is derived from an EMBL/GenBank/DDBJ whole genome shotgun (WGS) entry which is preliminary data.</text>
</comment>
<dbReference type="InterPro" id="IPR011659">
    <property type="entry name" value="WD40"/>
</dbReference>
<dbReference type="EMBL" id="BMNR01000004">
    <property type="protein sequence ID" value="GGK24872.1"/>
    <property type="molecule type" value="Genomic_DNA"/>
</dbReference>
<evidence type="ECO:0008006" key="3">
    <source>
        <dbReference type="Google" id="ProtNLM"/>
    </source>
</evidence>
<evidence type="ECO:0000313" key="1">
    <source>
        <dbReference type="EMBL" id="GGK24872.1"/>
    </source>
</evidence>
<protein>
    <recommendedName>
        <fullName evidence="3">WD40 repeat protein</fullName>
    </recommendedName>
</protein>
<dbReference type="Proteomes" id="UP000612329">
    <property type="component" value="Unassembled WGS sequence"/>
</dbReference>
<dbReference type="InterPro" id="IPR011042">
    <property type="entry name" value="6-blade_b-propeller_TolB-like"/>
</dbReference>
<reference evidence="1" key="1">
    <citation type="journal article" date="2014" name="Int. J. Syst. Evol. Microbiol.">
        <title>Complete genome sequence of Corynebacterium casei LMG S-19264T (=DSM 44701T), isolated from a smear-ripened cheese.</title>
        <authorList>
            <consortium name="US DOE Joint Genome Institute (JGI-PGF)"/>
            <person name="Walter F."/>
            <person name="Albersmeier A."/>
            <person name="Kalinowski J."/>
            <person name="Ruckert C."/>
        </authorList>
    </citation>
    <scope>NUCLEOTIDE SEQUENCE</scope>
    <source>
        <strain evidence="1">JCM 12862</strain>
    </source>
</reference>
<keyword evidence="2" id="KW-1185">Reference proteome</keyword>
<name>A0A8J3BIY1_9FLAO</name>
<dbReference type="AlphaFoldDB" id="A0A8J3BIY1"/>
<sequence length="298" mass="34014">MFGFSQQTTEPFLANIVKQFPNVRDTAISPNGNEILFSAQSVMGNTSAIITVTKNGNTWNPPQVASFSGQFFDIEPFFSTDGLTLYFASNRPLEPTGKTVKDFDIWYVKRSSMDDTWSEPINMGSPINTKNDEFYPCITNNRNLYFTMDNPQTNTKDDIYISEYRNGNYSPPKPLDDSINSNGYEFNAFIASDELFMVYTCYNREDGLGSGNLYISYKTDTGWSQVKNLGNSVNSDKMDYCPFIDTKSNTLYFTSKRDHSKTNFENPQSIEELLKEFDKYDNGSSRLYQVELGNFLKK</sequence>